<accession>A0ABX3A1N3</accession>
<evidence type="ECO:0000313" key="3">
    <source>
        <dbReference type="Proteomes" id="UP000094329"/>
    </source>
</evidence>
<reference evidence="2 3" key="1">
    <citation type="submission" date="2016-08" db="EMBL/GenBank/DDBJ databases">
        <title>Draft genome sequence of Candidatus Piscirickettsia litoralis, from seawater.</title>
        <authorList>
            <person name="Wan X."/>
            <person name="Lee A.J."/>
            <person name="Hou S."/>
            <person name="Donachie S.P."/>
        </authorList>
    </citation>
    <scope>NUCLEOTIDE SEQUENCE [LARGE SCALE GENOMIC DNA]</scope>
    <source>
        <strain evidence="2 3">Y2</strain>
    </source>
</reference>
<name>A0ABX3A1N3_9GAMM</name>
<evidence type="ECO:0000313" key="2">
    <source>
        <dbReference type="EMBL" id="ODN41315.1"/>
    </source>
</evidence>
<evidence type="ECO:0000256" key="1">
    <source>
        <dbReference type="SAM" id="SignalP"/>
    </source>
</evidence>
<proteinExistence type="predicted"/>
<dbReference type="RefSeq" id="WP_069314304.1">
    <property type="nucleotide sequence ID" value="NZ_MDTU01000004.1"/>
</dbReference>
<organism evidence="2 3">
    <name type="scientific">Piscirickettsia litoralis</name>
    <dbReference type="NCBI Taxonomy" id="1891921"/>
    <lineage>
        <taxon>Bacteria</taxon>
        <taxon>Pseudomonadati</taxon>
        <taxon>Pseudomonadota</taxon>
        <taxon>Gammaproteobacteria</taxon>
        <taxon>Thiotrichales</taxon>
        <taxon>Piscirickettsiaceae</taxon>
        <taxon>Piscirickettsia</taxon>
    </lineage>
</organism>
<feature type="signal peptide" evidence="1">
    <location>
        <begin position="1"/>
        <end position="25"/>
    </location>
</feature>
<comment type="caution">
    <text evidence="2">The sequence shown here is derived from an EMBL/GenBank/DDBJ whole genome shotgun (WGS) entry which is preliminary data.</text>
</comment>
<feature type="chain" id="PRO_5046679244" description="Beta/gamma crystallin 'Greek key' domain-containing protein" evidence="1">
    <location>
        <begin position="26"/>
        <end position="254"/>
    </location>
</feature>
<keyword evidence="3" id="KW-1185">Reference proteome</keyword>
<protein>
    <recommendedName>
        <fullName evidence="4">Beta/gamma crystallin 'Greek key' domain-containing protein</fullName>
    </recommendedName>
</protein>
<keyword evidence="1" id="KW-0732">Signal</keyword>
<gene>
    <name evidence="2" type="ORF">BGC07_17285</name>
</gene>
<sequence length="254" mass="27900">MIKFSCTGLCIASICGALSSQFVYANSNITKFQYSSNDGSVVVNIIDGKLDQYIGLVTFKGKNCQITRYGGPISGKLNERWSINWAPFGWTSHQGESINGTIANSVTEPAVGVISWTQLNGSNCTIPAKSGVDIYPSSTNSLKFNAKKQISVNFTNNSNPEVSIVRRFATRMHGCPGWQNQRKFSLPGVSGTYSSNINVTKCYDPEMFSADYYIKHTSAHVRVMCSWDLGGCSVSSFGFSNPSPWTAYNCFWFL</sequence>
<dbReference type="EMBL" id="MDTU01000004">
    <property type="protein sequence ID" value="ODN41315.1"/>
    <property type="molecule type" value="Genomic_DNA"/>
</dbReference>
<evidence type="ECO:0008006" key="4">
    <source>
        <dbReference type="Google" id="ProtNLM"/>
    </source>
</evidence>
<dbReference type="Proteomes" id="UP000094329">
    <property type="component" value="Unassembled WGS sequence"/>
</dbReference>